<evidence type="ECO:0000313" key="13">
    <source>
        <dbReference type="EMBL" id="POI28619.1"/>
    </source>
</evidence>
<dbReference type="InterPro" id="IPR007110">
    <property type="entry name" value="Ig-like_dom"/>
</dbReference>
<comment type="caution">
    <text evidence="13">The sequence shown here is derived from an EMBL/GenBank/DDBJ whole genome shotgun (WGS) entry which is preliminary data.</text>
</comment>
<dbReference type="CDD" id="cd00096">
    <property type="entry name" value="Ig"/>
    <property type="match status" value="1"/>
</dbReference>
<keyword evidence="8" id="KW-1015">Disulfide bond</keyword>
<dbReference type="PANTHER" id="PTHR13771:SF14">
    <property type="entry name" value="VASCULAR CELL ADHESION PROTEIN 1"/>
    <property type="match status" value="1"/>
</dbReference>
<dbReference type="OrthoDB" id="10045578at2759"/>
<dbReference type="Gene3D" id="2.60.40.10">
    <property type="entry name" value="Immunoglobulins"/>
    <property type="match status" value="5"/>
</dbReference>
<evidence type="ECO:0000256" key="8">
    <source>
        <dbReference type="ARBA" id="ARBA00023157"/>
    </source>
</evidence>
<name>A0A2P4SX00_BAMTH</name>
<comment type="subcellular location">
    <subcellularLocation>
        <location evidence="1">Membrane</location>
        <topology evidence="1">Single-pass type I membrane protein</topology>
    </subcellularLocation>
</comment>
<dbReference type="PRINTS" id="PR01474">
    <property type="entry name" value="VCAM1"/>
</dbReference>
<keyword evidence="2 11" id="KW-0812">Transmembrane</keyword>
<keyword evidence="4" id="KW-0677">Repeat</keyword>
<feature type="domain" description="Ig-like" evidence="12">
    <location>
        <begin position="200"/>
        <end position="284"/>
    </location>
</feature>
<keyword evidence="9" id="KW-0325">Glycoprotein</keyword>
<dbReference type="PROSITE" id="PS50835">
    <property type="entry name" value="IG_LIKE"/>
    <property type="match status" value="4"/>
</dbReference>
<dbReference type="InterPro" id="IPR003599">
    <property type="entry name" value="Ig_sub"/>
</dbReference>
<dbReference type="InterPro" id="IPR013783">
    <property type="entry name" value="Ig-like_fold"/>
</dbReference>
<feature type="domain" description="Ig-like" evidence="12">
    <location>
        <begin position="421"/>
        <end position="505"/>
    </location>
</feature>
<keyword evidence="3" id="KW-0732">Signal</keyword>
<dbReference type="Pfam" id="PF07679">
    <property type="entry name" value="I-set"/>
    <property type="match status" value="1"/>
</dbReference>
<gene>
    <name evidence="13" type="ORF">CIB84_007635</name>
</gene>
<feature type="non-terminal residue" evidence="13">
    <location>
        <position position="1"/>
    </location>
</feature>
<dbReference type="PANTHER" id="PTHR13771">
    <property type="entry name" value="INTERCELLULAR ADHESION MOLECULE"/>
    <property type="match status" value="1"/>
</dbReference>
<keyword evidence="6 11" id="KW-1133">Transmembrane helix</keyword>
<proteinExistence type="predicted"/>
<evidence type="ECO:0000256" key="9">
    <source>
        <dbReference type="ARBA" id="ARBA00023180"/>
    </source>
</evidence>
<evidence type="ECO:0000256" key="6">
    <source>
        <dbReference type="ARBA" id="ARBA00022989"/>
    </source>
</evidence>
<dbReference type="PRINTS" id="PR01472">
    <property type="entry name" value="ICAMVCAM1"/>
</dbReference>
<dbReference type="InterPro" id="IPR003598">
    <property type="entry name" value="Ig_sub2"/>
</dbReference>
<evidence type="ECO:0000313" key="14">
    <source>
        <dbReference type="Proteomes" id="UP000237246"/>
    </source>
</evidence>
<dbReference type="InterPro" id="IPR003989">
    <property type="entry name" value="VCAM-1"/>
</dbReference>
<keyword evidence="14" id="KW-1185">Reference proteome</keyword>
<feature type="domain" description="Ig-like" evidence="12">
    <location>
        <begin position="18"/>
        <end position="89"/>
    </location>
</feature>
<keyword evidence="7 11" id="KW-0472">Membrane</keyword>
<dbReference type="InterPro" id="IPR003987">
    <property type="entry name" value="ICAM_VCAM_N"/>
</dbReference>
<dbReference type="PIRSF" id="PIRSF000615">
    <property type="entry name" value="TyrPK_CSF1-R"/>
    <property type="match status" value="1"/>
</dbReference>
<dbReference type="InterPro" id="IPR036179">
    <property type="entry name" value="Ig-like_dom_sf"/>
</dbReference>
<sequence length="560" mass="61981">KAFEIEIIPADRVVKRIGATLILTCNTTGCALPKFSWRTQMDSPLGGKVYNNKTHSTLTMNPVSVENYNDYLCIVICNEEKKEKSVEVEPYSFPSDPIIETDSSLVVGETATVICKIHDVFPSDHLELLLKKDEHILHSKTLEGDVSTKAGTKTVVHSFNLTTEDNGKEIICVARLQIAGMDFEPKERLTSLKLKANFGPQNTFINASPGNSLMEGHSLNLTCVTDSNPPAHVFWRKHLTKETIQHFVKNNVLSIPRVHFTDSGQYICEVINPVTNKTEKATMNIVIQGTSLLAFNYYSVTSLWLCIELKVAETLINRKLLGFPFMFPESPPKNTSLMVYPSSSVKEGESVTISCTATGVPAVQIILEKKIGDVVTTLKTEDGKYTIDKVQPEDAGKYECTFTNKFGNRSLDVELDVKVPPQNVTVLVYPSENVKEGENVTIMCSTYSNPPSQMILKKVNQDKEIILPAVNGTFTLYNVTKNDTGRYLLDVFNEVGNKIKVIEIAVIGKLEKPDQIMPLVIALSCVTAVAIPVVAILIYASRKAKINGSYSLVKALRLKV</sequence>
<evidence type="ECO:0000256" key="5">
    <source>
        <dbReference type="ARBA" id="ARBA00022889"/>
    </source>
</evidence>
<evidence type="ECO:0000256" key="3">
    <source>
        <dbReference type="ARBA" id="ARBA00022729"/>
    </source>
</evidence>
<dbReference type="InterPro" id="IPR047012">
    <property type="entry name" value="ICAM_VCAM"/>
</dbReference>
<reference evidence="13 14" key="1">
    <citation type="submission" date="2018-01" db="EMBL/GenBank/DDBJ databases">
        <title>Comparison of the Chinese Bamboo Partridge and Red Junglefowl genome sequences highlights the importance of demography in genome evolution.</title>
        <authorList>
            <person name="Tiley G.P."/>
            <person name="Kimball R.T."/>
            <person name="Braun E.L."/>
            <person name="Burleigh J.G."/>
        </authorList>
    </citation>
    <scope>NUCLEOTIDE SEQUENCE [LARGE SCALE GENOMIC DNA]</scope>
    <source>
        <strain evidence="13">RTK389</strain>
        <tissue evidence="13">Blood</tissue>
    </source>
</reference>
<feature type="domain" description="Ig-like" evidence="12">
    <location>
        <begin position="332"/>
        <end position="418"/>
    </location>
</feature>
<evidence type="ECO:0000256" key="7">
    <source>
        <dbReference type="ARBA" id="ARBA00023136"/>
    </source>
</evidence>
<evidence type="ECO:0000256" key="4">
    <source>
        <dbReference type="ARBA" id="ARBA00022737"/>
    </source>
</evidence>
<dbReference type="FunFam" id="2.60.40.10:FF:000625">
    <property type="entry name" value="Vascular cell adhesion molecule 1"/>
    <property type="match status" value="1"/>
</dbReference>
<evidence type="ECO:0000256" key="10">
    <source>
        <dbReference type="ARBA" id="ARBA00023319"/>
    </source>
</evidence>
<evidence type="ECO:0000259" key="12">
    <source>
        <dbReference type="PROSITE" id="PS50835"/>
    </source>
</evidence>
<feature type="transmembrane region" description="Helical" evidence="11">
    <location>
        <begin position="516"/>
        <end position="540"/>
    </location>
</feature>
<evidence type="ECO:0000256" key="2">
    <source>
        <dbReference type="ARBA" id="ARBA00022692"/>
    </source>
</evidence>
<dbReference type="Proteomes" id="UP000237246">
    <property type="component" value="Unassembled WGS sequence"/>
</dbReference>
<dbReference type="GO" id="GO:0005886">
    <property type="term" value="C:plasma membrane"/>
    <property type="evidence" value="ECO:0007669"/>
    <property type="project" value="TreeGrafter"/>
</dbReference>
<evidence type="ECO:0000256" key="1">
    <source>
        <dbReference type="ARBA" id="ARBA00004479"/>
    </source>
</evidence>
<organism evidence="13 14">
    <name type="scientific">Bambusicola thoracicus</name>
    <name type="common">Chinese bamboo-partridge</name>
    <name type="synonym">Perdix thoracica</name>
    <dbReference type="NCBI Taxonomy" id="9083"/>
    <lineage>
        <taxon>Eukaryota</taxon>
        <taxon>Metazoa</taxon>
        <taxon>Chordata</taxon>
        <taxon>Craniata</taxon>
        <taxon>Vertebrata</taxon>
        <taxon>Euteleostomi</taxon>
        <taxon>Archelosauria</taxon>
        <taxon>Archosauria</taxon>
        <taxon>Dinosauria</taxon>
        <taxon>Saurischia</taxon>
        <taxon>Theropoda</taxon>
        <taxon>Coelurosauria</taxon>
        <taxon>Aves</taxon>
        <taxon>Neognathae</taxon>
        <taxon>Galloanserae</taxon>
        <taxon>Galliformes</taxon>
        <taxon>Phasianidae</taxon>
        <taxon>Perdicinae</taxon>
        <taxon>Bambusicola</taxon>
    </lineage>
</organism>
<dbReference type="SMART" id="SM00408">
    <property type="entry name" value="IGc2"/>
    <property type="match status" value="4"/>
</dbReference>
<dbReference type="Pfam" id="PF13927">
    <property type="entry name" value="Ig_3"/>
    <property type="match status" value="3"/>
</dbReference>
<dbReference type="InterPro" id="IPR013098">
    <property type="entry name" value="Ig_I-set"/>
</dbReference>
<protein>
    <recommendedName>
        <fullName evidence="12">Ig-like domain-containing protein</fullName>
    </recommendedName>
</protein>
<keyword evidence="5" id="KW-0130">Cell adhesion</keyword>
<dbReference type="SUPFAM" id="SSF48726">
    <property type="entry name" value="Immunoglobulin"/>
    <property type="match status" value="5"/>
</dbReference>
<dbReference type="EMBL" id="PPHD01018704">
    <property type="protein sequence ID" value="POI28619.1"/>
    <property type="molecule type" value="Genomic_DNA"/>
</dbReference>
<dbReference type="SMART" id="SM00409">
    <property type="entry name" value="IG"/>
    <property type="match status" value="4"/>
</dbReference>
<dbReference type="GO" id="GO:0005178">
    <property type="term" value="F:integrin binding"/>
    <property type="evidence" value="ECO:0007669"/>
    <property type="project" value="InterPro"/>
</dbReference>
<evidence type="ECO:0000256" key="11">
    <source>
        <dbReference type="SAM" id="Phobius"/>
    </source>
</evidence>
<accession>A0A2P4SX00</accession>
<dbReference type="GO" id="GO:0098609">
    <property type="term" value="P:cell-cell adhesion"/>
    <property type="evidence" value="ECO:0007669"/>
    <property type="project" value="InterPro"/>
</dbReference>
<dbReference type="AlphaFoldDB" id="A0A2P4SX00"/>
<keyword evidence="10" id="KW-0393">Immunoglobulin domain</keyword>